<organism evidence="2 3">
    <name type="scientific">Bacillus songklensis</name>
    <dbReference type="NCBI Taxonomy" id="1069116"/>
    <lineage>
        <taxon>Bacteria</taxon>
        <taxon>Bacillati</taxon>
        <taxon>Bacillota</taxon>
        <taxon>Bacilli</taxon>
        <taxon>Bacillales</taxon>
        <taxon>Bacillaceae</taxon>
        <taxon>Bacillus</taxon>
    </lineage>
</organism>
<reference evidence="3" key="1">
    <citation type="journal article" date="2019" name="Int. J. Syst. Evol. Microbiol.">
        <title>The Global Catalogue of Microorganisms (GCM) 10K type strain sequencing project: providing services to taxonomists for standard genome sequencing and annotation.</title>
        <authorList>
            <consortium name="The Broad Institute Genomics Platform"/>
            <consortium name="The Broad Institute Genome Sequencing Center for Infectious Disease"/>
            <person name="Wu L."/>
            <person name="Ma J."/>
        </authorList>
    </citation>
    <scope>NUCLEOTIDE SEQUENCE [LARGE SCALE GENOMIC DNA]</scope>
    <source>
        <strain evidence="3">CCUG 61889</strain>
    </source>
</reference>
<dbReference type="InterPro" id="IPR013976">
    <property type="entry name" value="HDOD"/>
</dbReference>
<dbReference type="SUPFAM" id="SSF109604">
    <property type="entry name" value="HD-domain/PDEase-like"/>
    <property type="match status" value="1"/>
</dbReference>
<protein>
    <submittedName>
        <fullName evidence="2">EAL and HDOD domain-containing protein</fullName>
    </submittedName>
</protein>
<keyword evidence="3" id="KW-1185">Reference proteome</keyword>
<dbReference type="Pfam" id="PF08668">
    <property type="entry name" value="HDOD"/>
    <property type="match status" value="1"/>
</dbReference>
<dbReference type="Gene3D" id="1.10.3210.10">
    <property type="entry name" value="Hypothetical protein af1432"/>
    <property type="match status" value="1"/>
</dbReference>
<dbReference type="Proteomes" id="UP001595752">
    <property type="component" value="Unassembled WGS sequence"/>
</dbReference>
<dbReference type="RefSeq" id="WP_377917483.1">
    <property type="nucleotide sequence ID" value="NZ_JBHRZT010000068.1"/>
</dbReference>
<dbReference type="PANTHER" id="PTHR33525:SF4">
    <property type="entry name" value="CYCLIC DI-GMP PHOSPHODIESTERASE CDGJ"/>
    <property type="match status" value="1"/>
</dbReference>
<dbReference type="EMBL" id="JBHRZT010000068">
    <property type="protein sequence ID" value="MFC3885047.1"/>
    <property type="molecule type" value="Genomic_DNA"/>
</dbReference>
<comment type="caution">
    <text evidence="2">The sequence shown here is derived from an EMBL/GenBank/DDBJ whole genome shotgun (WGS) entry which is preliminary data.</text>
</comment>
<evidence type="ECO:0000313" key="3">
    <source>
        <dbReference type="Proteomes" id="UP001595752"/>
    </source>
</evidence>
<name>A0ABV8B480_9BACI</name>
<gene>
    <name evidence="2" type="ORF">ACFOU2_16860</name>
</gene>
<accession>A0ABV8B480</accession>
<dbReference type="InterPro" id="IPR052340">
    <property type="entry name" value="RNase_Y/CdgJ"/>
</dbReference>
<dbReference type="PROSITE" id="PS51833">
    <property type="entry name" value="HDOD"/>
    <property type="match status" value="1"/>
</dbReference>
<evidence type="ECO:0000313" key="2">
    <source>
        <dbReference type="EMBL" id="MFC3885047.1"/>
    </source>
</evidence>
<sequence>MIIMEELSQLEPKIDRVTEIIEANLSLSFKLLKLMNSPIFGRVYEIKSIKQAIVLLGLKELKKWIYVLSLRETVNNASQVPNEVIKMCFTRAKVSELIALNIGKRLECPSYFLTGMLSLIDTLLKQPLEKLMKQLPLDKEIKDALLGSPSPYRDVLDLVIVVERAEWSEIGKLADRVGIGKQKLFDIYKESMKWTKGVMEGTL</sequence>
<evidence type="ECO:0000259" key="1">
    <source>
        <dbReference type="PROSITE" id="PS51833"/>
    </source>
</evidence>
<dbReference type="PANTHER" id="PTHR33525">
    <property type="match status" value="1"/>
</dbReference>
<feature type="domain" description="HDOD" evidence="1">
    <location>
        <begin position="1"/>
        <end position="183"/>
    </location>
</feature>
<proteinExistence type="predicted"/>